<dbReference type="InterPro" id="IPR003395">
    <property type="entry name" value="RecF/RecN/SMC_N"/>
</dbReference>
<dbReference type="Gene3D" id="3.30.70.1620">
    <property type="match status" value="1"/>
</dbReference>
<dbReference type="NCBIfam" id="TIGR02168">
    <property type="entry name" value="SMC_prok_B"/>
    <property type="match status" value="1"/>
</dbReference>
<gene>
    <name evidence="6 9" type="primary">smc</name>
    <name evidence="9" type="ORF">C5Y98_26190</name>
</gene>
<feature type="binding site" evidence="6">
    <location>
        <begin position="31"/>
        <end position="38"/>
    </location>
    <ligand>
        <name>ATP</name>
        <dbReference type="ChEBI" id="CHEBI:30616"/>
    </ligand>
</feature>
<evidence type="ECO:0000256" key="2">
    <source>
        <dbReference type="ARBA" id="ARBA00022741"/>
    </source>
</evidence>
<comment type="similarity">
    <text evidence="6">Belongs to the SMC family.</text>
</comment>
<keyword evidence="2 6" id="KW-0547">Nucleotide-binding</keyword>
<dbReference type="InterPro" id="IPR011890">
    <property type="entry name" value="SMC_prok"/>
</dbReference>
<accession>A0A2S8F6P1</accession>
<dbReference type="RefSeq" id="WP_105358937.1">
    <property type="nucleotide sequence ID" value="NZ_PUIB01000026.1"/>
</dbReference>
<dbReference type="InterPro" id="IPR010935">
    <property type="entry name" value="SMC_hinge"/>
</dbReference>
<evidence type="ECO:0000256" key="5">
    <source>
        <dbReference type="ARBA" id="ARBA00023125"/>
    </source>
</evidence>
<dbReference type="PANTHER" id="PTHR43977">
    <property type="entry name" value="STRUCTURAL MAINTENANCE OF CHROMOSOMES PROTEIN 3"/>
    <property type="match status" value="1"/>
</dbReference>
<feature type="coiled-coil region" evidence="6">
    <location>
        <begin position="235"/>
        <end position="297"/>
    </location>
</feature>
<dbReference type="Proteomes" id="UP000239388">
    <property type="component" value="Unassembled WGS sequence"/>
</dbReference>
<evidence type="ECO:0000259" key="8">
    <source>
        <dbReference type="SMART" id="SM00968"/>
    </source>
</evidence>
<dbReference type="InterPro" id="IPR024704">
    <property type="entry name" value="SMC"/>
</dbReference>
<dbReference type="HAMAP" id="MF_01894">
    <property type="entry name" value="Smc_prok"/>
    <property type="match status" value="1"/>
</dbReference>
<evidence type="ECO:0000256" key="4">
    <source>
        <dbReference type="ARBA" id="ARBA00023054"/>
    </source>
</evidence>
<comment type="domain">
    <text evidence="6">Contains large globular domains required for ATP hydrolysis at each terminus and a third globular domain forming a flexible hinge near the middle of the molecule. These domains are separated by coiled-coil structures.</text>
</comment>
<evidence type="ECO:0000256" key="7">
    <source>
        <dbReference type="SAM" id="MobiDB-lite"/>
    </source>
</evidence>
<keyword evidence="1 6" id="KW-0963">Cytoplasm</keyword>
<dbReference type="Pfam" id="PF02463">
    <property type="entry name" value="SMC_N"/>
    <property type="match status" value="1"/>
</dbReference>
<dbReference type="GO" id="GO:0016887">
    <property type="term" value="F:ATP hydrolysis activity"/>
    <property type="evidence" value="ECO:0007669"/>
    <property type="project" value="InterPro"/>
</dbReference>
<dbReference type="GO" id="GO:0003677">
    <property type="term" value="F:DNA binding"/>
    <property type="evidence" value="ECO:0007669"/>
    <property type="project" value="UniProtKB-UniRule"/>
</dbReference>
<feature type="compositionally biased region" description="Basic and acidic residues" evidence="7">
    <location>
        <begin position="906"/>
        <end position="921"/>
    </location>
</feature>
<feature type="coiled-coil region" evidence="6">
    <location>
        <begin position="995"/>
        <end position="1036"/>
    </location>
</feature>
<dbReference type="GO" id="GO:0007062">
    <property type="term" value="P:sister chromatid cohesion"/>
    <property type="evidence" value="ECO:0007669"/>
    <property type="project" value="InterPro"/>
</dbReference>
<keyword evidence="3 6" id="KW-0067">ATP-binding</keyword>
<dbReference type="GO" id="GO:0030261">
    <property type="term" value="P:chromosome condensation"/>
    <property type="evidence" value="ECO:0007669"/>
    <property type="project" value="InterPro"/>
</dbReference>
<evidence type="ECO:0000256" key="6">
    <source>
        <dbReference type="HAMAP-Rule" id="MF_01894"/>
    </source>
</evidence>
<dbReference type="SUPFAM" id="SSF57997">
    <property type="entry name" value="Tropomyosin"/>
    <property type="match status" value="1"/>
</dbReference>
<feature type="coiled-coil region" evidence="6">
    <location>
        <begin position="410"/>
        <end position="486"/>
    </location>
</feature>
<name>A0A2S8F6P1_9BACT</name>
<keyword evidence="4 6" id="KW-0175">Coiled coil</keyword>
<feature type="coiled-coil region" evidence="6">
    <location>
        <begin position="677"/>
        <end position="844"/>
    </location>
</feature>
<dbReference type="AlphaFoldDB" id="A0A2S8F6P1"/>
<protein>
    <recommendedName>
        <fullName evidence="6">Chromosome partition protein Smc</fullName>
    </recommendedName>
</protein>
<feature type="region of interest" description="Disordered" evidence="7">
    <location>
        <begin position="899"/>
        <end position="921"/>
    </location>
</feature>
<keyword evidence="5 6" id="KW-0238">DNA-binding</keyword>
<dbReference type="InterPro" id="IPR036277">
    <property type="entry name" value="SMC_hinge_sf"/>
</dbReference>
<feature type="domain" description="SMC hinge" evidence="8">
    <location>
        <begin position="527"/>
        <end position="643"/>
    </location>
</feature>
<dbReference type="GO" id="GO:0005737">
    <property type="term" value="C:cytoplasm"/>
    <property type="evidence" value="ECO:0007669"/>
    <property type="project" value="UniProtKB-SubCell"/>
</dbReference>
<dbReference type="Gene3D" id="6.10.140.1720">
    <property type="match status" value="1"/>
</dbReference>
<evidence type="ECO:0000313" key="10">
    <source>
        <dbReference type="Proteomes" id="UP000239388"/>
    </source>
</evidence>
<dbReference type="SMART" id="SM00968">
    <property type="entry name" value="SMC_hinge"/>
    <property type="match status" value="1"/>
</dbReference>
<sequence length="1200" mass="133546">MLKALELHGFKSFADKTRLEFPQGITVVVGPNGSGKSNIVDAIKWVLGEQSAKSLRGKEMADVIFKGSAAHGRKPMNAAEATIVFDNAEGTLPIDAPEVHVTRRVFRSGEGEYLINRHPCRLRDVKDLCRGTGIGTDAYSIIEQGKVDTLLQASPRDRRAVFEEAAGISRFKAKKLETQRRLDRVDQNLVRLSDIVEEVGSRYRSIKAQAGKAQKYREYTERLKLLRTVVGMQDWNSLSTRVEQYSSELEALRQEQADSQQIIAQAEAGLENAETKLFELQSLLSQKEEQHAKLAQRLATIHSASGMQFRVLEDLEHEAKAQAINLARNFTSLRTLTADLAAARQQLSKAMTQRDVVSADLESVEAATQEVQTEIEAKREQGEANRQKHLEMLRNVSTLDNALGAVKARIESDRNQLTAIEQTIERDEARLEEHRSELSQLTEDEGGLVEHLSTAQADVTDAKGALRLKEQEAADIQADLDALSRRRAVAAERASVLDELERTSEGVNSGVKEILSRARVERLPLFQSVIGLVADVVRVDVEYARMIEISLADAAQLVLLDSGDLLQQVLEREVIFPGRVGLLDIESLPQSQSEEPAGLRNEPGVLGNALDFVEAEDEFLPVAAFLLSDIWFVDNARSAIALKKRYPQRLRFVTRDGELLEADGRVYAGPTTNVGGIISRRSELRALRNEVDKLQQAFEKKEVILAEVQAAIAQQRQALEDLVGQQQEASSVLTEHRLVKQRLESRIADADTELNKRLEQRETIEARIESDEKQLAEQEIELAATRETIAQLEVESESLTQTLGELEASLSDSRGQITGLKVELARAEQQVESHEASSQRLQENLDERSAAIADVRQAIAQNATKIQNQQLEILRGTSEYALAMLKLAESNDALAADRASRKHLEKAKSENTSKLVEARQRQRTVDDQLHRKELSFTDLRHERSTLERRLRDDYAIEISEVEIDLESVELPGDRAAVDEEIADLRRKISNIGSVNMQALQELDEFQTRFEQLDGQLKDLTEAKESLEKIINKINVDSRRLFEETLETVRSNFQVMFRRVFGGGSADIIVEEGVDILEAGIDVIATPPGKSSLNISLLSGGERALTAVTLLLAIFQFRPSPFCILDEVDGPLDEANIGRFVDVLNGFLDWTRFVIVSHSKATMSAATTLHGVTMQESGISKRVSVRFDDVNESGDGDVSVA</sequence>
<dbReference type="PIRSF" id="PIRSF005719">
    <property type="entry name" value="SMC"/>
    <property type="match status" value="1"/>
</dbReference>
<dbReference type="GO" id="GO:0005524">
    <property type="term" value="F:ATP binding"/>
    <property type="evidence" value="ECO:0007669"/>
    <property type="project" value="UniProtKB-UniRule"/>
</dbReference>
<comment type="function">
    <text evidence="6">Required for chromosome condensation and partitioning.</text>
</comment>
<comment type="subunit">
    <text evidence="6">Homodimer.</text>
</comment>
<comment type="caution">
    <text evidence="9">The sequence shown here is derived from an EMBL/GenBank/DDBJ whole genome shotgun (WGS) entry which is preliminary data.</text>
</comment>
<dbReference type="GO" id="GO:0006260">
    <property type="term" value="P:DNA replication"/>
    <property type="evidence" value="ECO:0007669"/>
    <property type="project" value="UniProtKB-UniRule"/>
</dbReference>
<evidence type="ECO:0000256" key="1">
    <source>
        <dbReference type="ARBA" id="ARBA00022490"/>
    </source>
</evidence>
<dbReference type="Gene3D" id="1.20.1060.20">
    <property type="match status" value="1"/>
</dbReference>
<dbReference type="Gene3D" id="3.40.50.300">
    <property type="entry name" value="P-loop containing nucleotide triphosphate hydrolases"/>
    <property type="match status" value="2"/>
</dbReference>
<reference evidence="9 10" key="1">
    <citation type="submission" date="2018-02" db="EMBL/GenBank/DDBJ databases">
        <title>Comparative genomes isolates from brazilian mangrove.</title>
        <authorList>
            <person name="Araujo J.E."/>
            <person name="Taketani R.G."/>
            <person name="Silva M.C.P."/>
            <person name="Loureco M.V."/>
            <person name="Andreote F.D."/>
        </authorList>
    </citation>
    <scope>NUCLEOTIDE SEQUENCE [LARGE SCALE GENOMIC DNA]</scope>
    <source>
        <strain evidence="9 10">NAP PRIS-MGV</strain>
    </source>
</reference>
<dbReference type="GO" id="GO:0007059">
    <property type="term" value="P:chromosome segregation"/>
    <property type="evidence" value="ECO:0007669"/>
    <property type="project" value="UniProtKB-UniRule"/>
</dbReference>
<dbReference type="SUPFAM" id="SSF75553">
    <property type="entry name" value="Smc hinge domain"/>
    <property type="match status" value="1"/>
</dbReference>
<dbReference type="Pfam" id="PF06470">
    <property type="entry name" value="SMC_hinge"/>
    <property type="match status" value="1"/>
</dbReference>
<evidence type="ECO:0000313" key="9">
    <source>
        <dbReference type="EMBL" id="PQO27822.1"/>
    </source>
</evidence>
<dbReference type="InterPro" id="IPR027417">
    <property type="entry name" value="P-loop_NTPase"/>
</dbReference>
<dbReference type="GO" id="GO:0005694">
    <property type="term" value="C:chromosome"/>
    <property type="evidence" value="ECO:0007669"/>
    <property type="project" value="InterPro"/>
</dbReference>
<dbReference type="SUPFAM" id="SSF52540">
    <property type="entry name" value="P-loop containing nucleoside triphosphate hydrolases"/>
    <property type="match status" value="1"/>
</dbReference>
<evidence type="ECO:0000256" key="3">
    <source>
        <dbReference type="ARBA" id="ARBA00022840"/>
    </source>
</evidence>
<dbReference type="EMBL" id="PUIB01000026">
    <property type="protein sequence ID" value="PQO27822.1"/>
    <property type="molecule type" value="Genomic_DNA"/>
</dbReference>
<organism evidence="9 10">
    <name type="scientific">Blastopirellula marina</name>
    <dbReference type="NCBI Taxonomy" id="124"/>
    <lineage>
        <taxon>Bacteria</taxon>
        <taxon>Pseudomonadati</taxon>
        <taxon>Planctomycetota</taxon>
        <taxon>Planctomycetia</taxon>
        <taxon>Pirellulales</taxon>
        <taxon>Pirellulaceae</taxon>
        <taxon>Blastopirellula</taxon>
    </lineage>
</organism>
<dbReference type="OrthoDB" id="9808768at2"/>
<comment type="subcellular location">
    <subcellularLocation>
        <location evidence="6">Cytoplasm</location>
    </subcellularLocation>
</comment>
<feature type="coiled-coil region" evidence="6">
    <location>
        <begin position="333"/>
        <end position="381"/>
    </location>
</feature>
<proteinExistence type="inferred from homology"/>